<dbReference type="SUPFAM" id="SSF56281">
    <property type="entry name" value="Metallo-hydrolase/oxidoreductase"/>
    <property type="match status" value="1"/>
</dbReference>
<proteinExistence type="predicted"/>
<dbReference type="GO" id="GO:0016787">
    <property type="term" value="F:hydrolase activity"/>
    <property type="evidence" value="ECO:0007669"/>
    <property type="project" value="UniProtKB-KW"/>
</dbReference>
<dbReference type="InterPro" id="IPR050855">
    <property type="entry name" value="NDM-1-like"/>
</dbReference>
<dbReference type="PANTHER" id="PTHR42951">
    <property type="entry name" value="METALLO-BETA-LACTAMASE DOMAIN-CONTAINING"/>
    <property type="match status" value="1"/>
</dbReference>
<dbReference type="OrthoDB" id="9761531at2"/>
<reference evidence="2 3" key="1">
    <citation type="submission" date="2018-05" db="EMBL/GenBank/DDBJ databases">
        <title>The Hungate 1000. A catalogue of reference genomes from the rumen microbiome.</title>
        <authorList>
            <person name="Kelly W."/>
        </authorList>
    </citation>
    <scope>NUCLEOTIDE SEQUENCE [LARGE SCALE GENOMIC DNA]</scope>
    <source>
        <strain evidence="2 3">NLAE-zl-C242</strain>
    </source>
</reference>
<dbReference type="PANTHER" id="PTHR42951:SF22">
    <property type="entry name" value="METALLO BETA-LACTAMASE SUPERFAMILY LIPOPROTEIN"/>
    <property type="match status" value="1"/>
</dbReference>
<dbReference type="Gene3D" id="3.60.15.10">
    <property type="entry name" value="Ribonuclease Z/Hydroxyacylglutathione hydrolase-like"/>
    <property type="match status" value="1"/>
</dbReference>
<feature type="domain" description="Metallo-beta-lactamase" evidence="1">
    <location>
        <begin position="48"/>
        <end position="216"/>
    </location>
</feature>
<keyword evidence="3" id="KW-1185">Reference proteome</keyword>
<dbReference type="EMBL" id="QGDL01000005">
    <property type="protein sequence ID" value="PWJ29891.1"/>
    <property type="molecule type" value="Genomic_DNA"/>
</dbReference>
<dbReference type="SMART" id="SM00849">
    <property type="entry name" value="Lactamase_B"/>
    <property type="match status" value="1"/>
</dbReference>
<dbReference type="AlphaFoldDB" id="A0A2Y9BD94"/>
<sequence length="301" mass="33914">MKSVKLIDFSSRHEQYIQNPDGSFSHMDEAYFESVKTAPGTWRILSSGDFSYLVEGENEALAIDTGYGAGNIREYMQSLTEKPVKSVVNTHDHFDHTANNGYFEQAFMSQETGRLATIPSPSFAGITFPQDYKRIIIGEGYIFHLGERDLEVFAFPDHAAGSIVLLDRRERLLFSGDELTEGEKHLNGGLTSFAENLRKLAAHRGEFDTLCAGQGHFDAAVIDRLLACAEYILDGHEGEIPRPHKFRLPEITAPDGSRAYHRQMPHPEDMHFDGEGADMSYLRRVEYAGTSITYDIRLREK</sequence>
<protein>
    <submittedName>
        <fullName evidence="2">Glyoxylase-like metal-dependent hydrolase (Beta-lactamase superfamily II)</fullName>
    </submittedName>
</protein>
<accession>A0A2Y9BD94</accession>
<dbReference type="InterPro" id="IPR001279">
    <property type="entry name" value="Metallo-B-lactamas"/>
</dbReference>
<dbReference type="InterPro" id="IPR036866">
    <property type="entry name" value="RibonucZ/Hydroxyglut_hydro"/>
</dbReference>
<gene>
    <name evidence="2" type="ORF">A8806_105194</name>
</gene>
<evidence type="ECO:0000259" key="1">
    <source>
        <dbReference type="SMART" id="SM00849"/>
    </source>
</evidence>
<comment type="caution">
    <text evidence="2">The sequence shown here is derived from an EMBL/GenBank/DDBJ whole genome shotgun (WGS) entry which is preliminary data.</text>
</comment>
<keyword evidence="2" id="KW-0378">Hydrolase</keyword>
<evidence type="ECO:0000313" key="3">
    <source>
        <dbReference type="Proteomes" id="UP000245845"/>
    </source>
</evidence>
<evidence type="ECO:0000313" key="2">
    <source>
        <dbReference type="EMBL" id="PWJ29891.1"/>
    </source>
</evidence>
<dbReference type="Pfam" id="PF00753">
    <property type="entry name" value="Lactamase_B"/>
    <property type="match status" value="1"/>
</dbReference>
<dbReference type="RefSeq" id="WP_109731021.1">
    <property type="nucleotide sequence ID" value="NZ_BAAACK010000018.1"/>
</dbReference>
<name>A0A2Y9BD94_9FIRM</name>
<dbReference type="Proteomes" id="UP000245845">
    <property type="component" value="Unassembled WGS sequence"/>
</dbReference>
<organism evidence="2 3">
    <name type="scientific">Faecalicatena orotica</name>
    <dbReference type="NCBI Taxonomy" id="1544"/>
    <lineage>
        <taxon>Bacteria</taxon>
        <taxon>Bacillati</taxon>
        <taxon>Bacillota</taxon>
        <taxon>Clostridia</taxon>
        <taxon>Lachnospirales</taxon>
        <taxon>Lachnospiraceae</taxon>
        <taxon>Faecalicatena</taxon>
    </lineage>
</organism>